<dbReference type="Proteomes" id="UP000621856">
    <property type="component" value="Unassembled WGS sequence"/>
</dbReference>
<dbReference type="AlphaFoldDB" id="A0A8J3A5N9"/>
<comment type="caution">
    <text evidence="1">The sequence shown here is derived from an EMBL/GenBank/DDBJ whole genome shotgun (WGS) entry which is preliminary data.</text>
</comment>
<dbReference type="EMBL" id="BMGZ01000001">
    <property type="protein sequence ID" value="GGH95327.1"/>
    <property type="molecule type" value="Genomic_DNA"/>
</dbReference>
<sequence>MRFFMFLFVLFIMTLIVLYVMGASRTPNTRMIEQEIDLNAPQPDP</sequence>
<reference evidence="1" key="2">
    <citation type="submission" date="2020-09" db="EMBL/GenBank/DDBJ databases">
        <authorList>
            <person name="Sun Q."/>
            <person name="Zhou Y."/>
        </authorList>
    </citation>
    <scope>NUCLEOTIDE SEQUENCE</scope>
    <source>
        <strain evidence="1">CGMCC 1.14984</strain>
    </source>
</reference>
<reference evidence="1" key="1">
    <citation type="journal article" date="2014" name="Int. J. Syst. Evol. Microbiol.">
        <title>Complete genome sequence of Corynebacterium casei LMG S-19264T (=DSM 44701T), isolated from a smear-ripened cheese.</title>
        <authorList>
            <consortium name="US DOE Joint Genome Institute (JGI-PGF)"/>
            <person name="Walter F."/>
            <person name="Albersmeier A."/>
            <person name="Kalinowski J."/>
            <person name="Ruckert C."/>
        </authorList>
    </citation>
    <scope>NUCLEOTIDE SEQUENCE</scope>
    <source>
        <strain evidence="1">CGMCC 1.14984</strain>
    </source>
</reference>
<proteinExistence type="predicted"/>
<evidence type="ECO:0000313" key="2">
    <source>
        <dbReference type="Proteomes" id="UP000621856"/>
    </source>
</evidence>
<organism evidence="1 2">
    <name type="scientific">Aquisalinus luteolus</name>
    <dbReference type="NCBI Taxonomy" id="1566827"/>
    <lineage>
        <taxon>Bacteria</taxon>
        <taxon>Pseudomonadati</taxon>
        <taxon>Pseudomonadota</taxon>
        <taxon>Alphaproteobacteria</taxon>
        <taxon>Parvularculales</taxon>
        <taxon>Parvularculaceae</taxon>
        <taxon>Aquisalinus</taxon>
    </lineage>
</organism>
<evidence type="ECO:0000313" key="1">
    <source>
        <dbReference type="EMBL" id="GGH95327.1"/>
    </source>
</evidence>
<protein>
    <submittedName>
        <fullName evidence="1">Uncharacterized protein</fullName>
    </submittedName>
</protein>
<name>A0A8J3A5N9_9PROT</name>
<accession>A0A8J3A5N9</accession>
<gene>
    <name evidence="1" type="ORF">GCM10011355_11600</name>
</gene>